<dbReference type="Gene3D" id="3.90.1150.10">
    <property type="entry name" value="Aspartate Aminotransferase, domain 1"/>
    <property type="match status" value="1"/>
</dbReference>
<dbReference type="PANTHER" id="PTHR43795">
    <property type="entry name" value="BIFUNCTIONAL ASPARTATE AMINOTRANSFERASE AND GLUTAMATE/ASPARTATE-PREPHENATE AMINOTRANSFERASE-RELATED"/>
    <property type="match status" value="1"/>
</dbReference>
<dbReference type="InterPro" id="IPR050478">
    <property type="entry name" value="Ethylene_sulfur-biosynth"/>
</dbReference>
<sequence length="446" mass="50506">MSELSYISLRGNRAYNTVVRPDFELYFEASKNIYSAEENPHGTFPLNVADNNLNWPILRERMQYIAATLEIPDWVSGYTSGLGHETFRVALADFLGNFLADRPIAPENIGVAAGATAVIELSAIILADKGDVAVFPAPAYPVYSRDIMNKAGVQRYDLITHHDSDAIHHGPILSIEHLEKAKQDIERQGSNFRLLVVTNPDNPTGGLYTALQLESIAEWCMERKIHFIVNEIYGFVTVNTKDPAIADDYSDHRTFTSFLSIIHKKNSPYLHQWYALSKDLGISGMRVGMVYSLNQAFLTAFNNLNLPHMVSNHTQWLLQNILGDHEFIQDFLNAQRHALTKGYIVVVDMLKKLNIPFVPSYGSLFVWADFSRFLETETLAAEMAFWQELYKNTGVLLTPGIGFGHTKKGMFRIVYTCFDDEELQVAMKRIQYYLTGLPKHKKIATQ</sequence>
<dbReference type="InterPro" id="IPR015424">
    <property type="entry name" value="PyrdxlP-dep_Trfase"/>
</dbReference>
<dbReference type="RefSeq" id="WP_108634439.1">
    <property type="nucleotide sequence ID" value="NZ_QCXX01000003.1"/>
</dbReference>
<keyword evidence="4" id="KW-1185">Reference proteome</keyword>
<evidence type="ECO:0000256" key="1">
    <source>
        <dbReference type="ARBA" id="ARBA00022898"/>
    </source>
</evidence>
<dbReference type="InterPro" id="IPR004839">
    <property type="entry name" value="Aminotransferase_I/II_large"/>
</dbReference>
<dbReference type="Pfam" id="PF00155">
    <property type="entry name" value="Aminotran_1_2"/>
    <property type="match status" value="1"/>
</dbReference>
<dbReference type="PRINTS" id="PR00753">
    <property type="entry name" value="ACCSYNTHASE"/>
</dbReference>
<dbReference type="GO" id="GO:0030170">
    <property type="term" value="F:pyridoxal phosphate binding"/>
    <property type="evidence" value="ECO:0007669"/>
    <property type="project" value="InterPro"/>
</dbReference>
<dbReference type="PANTHER" id="PTHR43795:SF39">
    <property type="entry name" value="AMINOTRANSFERASE CLASS I_CLASSII DOMAIN-CONTAINING PROTEIN"/>
    <property type="match status" value="1"/>
</dbReference>
<gene>
    <name evidence="3" type="ORF">DCO56_14315</name>
</gene>
<dbReference type="Proteomes" id="UP000250831">
    <property type="component" value="Unassembled WGS sequence"/>
</dbReference>
<dbReference type="GO" id="GO:0006520">
    <property type="term" value="P:amino acid metabolic process"/>
    <property type="evidence" value="ECO:0007669"/>
    <property type="project" value="TreeGrafter"/>
</dbReference>
<protein>
    <submittedName>
        <fullName evidence="3">1-aminocyclopropane-1-carboxylate synthase</fullName>
    </submittedName>
</protein>
<dbReference type="GO" id="GO:0008483">
    <property type="term" value="F:transaminase activity"/>
    <property type="evidence" value="ECO:0007669"/>
    <property type="project" value="TreeGrafter"/>
</dbReference>
<evidence type="ECO:0000313" key="3">
    <source>
        <dbReference type="EMBL" id="PUV24513.1"/>
    </source>
</evidence>
<name>A0A363NUW6_9SPHI</name>
<dbReference type="CDD" id="cd00609">
    <property type="entry name" value="AAT_like"/>
    <property type="match status" value="1"/>
</dbReference>
<dbReference type="InterPro" id="IPR015421">
    <property type="entry name" value="PyrdxlP-dep_Trfase_major"/>
</dbReference>
<evidence type="ECO:0000313" key="4">
    <source>
        <dbReference type="Proteomes" id="UP000250831"/>
    </source>
</evidence>
<dbReference type="OrthoDB" id="1489696at2"/>
<dbReference type="AlphaFoldDB" id="A0A363NUW6"/>
<organism evidence="3 4">
    <name type="scientific">Sphingobacterium athyrii</name>
    <dbReference type="NCBI Taxonomy" id="2152717"/>
    <lineage>
        <taxon>Bacteria</taxon>
        <taxon>Pseudomonadati</taxon>
        <taxon>Bacteroidota</taxon>
        <taxon>Sphingobacteriia</taxon>
        <taxon>Sphingobacteriales</taxon>
        <taxon>Sphingobacteriaceae</taxon>
        <taxon>Sphingobacterium</taxon>
    </lineage>
</organism>
<dbReference type="EMBL" id="QCXX01000003">
    <property type="protein sequence ID" value="PUV24513.1"/>
    <property type="molecule type" value="Genomic_DNA"/>
</dbReference>
<dbReference type="InterPro" id="IPR015422">
    <property type="entry name" value="PyrdxlP-dep_Trfase_small"/>
</dbReference>
<reference evidence="3 4" key="1">
    <citation type="submission" date="2018-04" db="EMBL/GenBank/DDBJ databases">
        <title>Sphingobacterium sp. M46 Genome.</title>
        <authorList>
            <person name="Cheng J."/>
            <person name="Li Y."/>
        </authorList>
    </citation>
    <scope>NUCLEOTIDE SEQUENCE [LARGE SCALE GENOMIC DNA]</scope>
    <source>
        <strain evidence="3 4">M46</strain>
    </source>
</reference>
<dbReference type="Gene3D" id="3.40.640.10">
    <property type="entry name" value="Type I PLP-dependent aspartate aminotransferase-like (Major domain)"/>
    <property type="match status" value="1"/>
</dbReference>
<evidence type="ECO:0000259" key="2">
    <source>
        <dbReference type="Pfam" id="PF00155"/>
    </source>
</evidence>
<dbReference type="SUPFAM" id="SSF53383">
    <property type="entry name" value="PLP-dependent transferases"/>
    <property type="match status" value="1"/>
</dbReference>
<proteinExistence type="predicted"/>
<keyword evidence="1" id="KW-0663">Pyridoxal phosphate</keyword>
<accession>A0A363NUW6</accession>
<feature type="domain" description="Aminotransferase class I/classII large" evidence="2">
    <location>
        <begin position="76"/>
        <end position="430"/>
    </location>
</feature>
<comment type="caution">
    <text evidence="3">The sequence shown here is derived from an EMBL/GenBank/DDBJ whole genome shotgun (WGS) entry which is preliminary data.</text>
</comment>